<comment type="catalytic activity">
    <reaction evidence="13">
        <text>L-threonyl-[protein] + ATP = O-phospho-L-threonyl-[protein] + ADP + H(+)</text>
        <dbReference type="Rhea" id="RHEA:46608"/>
        <dbReference type="Rhea" id="RHEA-COMP:11060"/>
        <dbReference type="Rhea" id="RHEA-COMP:11605"/>
        <dbReference type="ChEBI" id="CHEBI:15378"/>
        <dbReference type="ChEBI" id="CHEBI:30013"/>
        <dbReference type="ChEBI" id="CHEBI:30616"/>
        <dbReference type="ChEBI" id="CHEBI:61977"/>
        <dbReference type="ChEBI" id="CHEBI:456216"/>
        <dbReference type="EC" id="2.7.11.1"/>
    </reaction>
</comment>
<dbReference type="EMBL" id="JAWXYG010000002">
    <property type="protein sequence ID" value="KAK4280783.1"/>
    <property type="molecule type" value="Genomic_DNA"/>
</dbReference>
<dbReference type="SMART" id="SM00220">
    <property type="entry name" value="S_TKc"/>
    <property type="match status" value="1"/>
</dbReference>
<dbReference type="Gene3D" id="1.10.510.10">
    <property type="entry name" value="Transferase(Phosphotransferase) domain 1"/>
    <property type="match status" value="1"/>
</dbReference>
<keyword evidence="7 15" id="KW-0547">Nucleotide-binding</keyword>
<gene>
    <name evidence="19" type="ORF">QN277_012360</name>
</gene>
<dbReference type="PROSITE" id="PS50011">
    <property type="entry name" value="PROTEIN_KINASE_DOM"/>
    <property type="match status" value="1"/>
</dbReference>
<comment type="catalytic activity">
    <reaction evidence="14">
        <text>L-seryl-[protein] + ATP = O-phospho-L-seryl-[protein] + ADP + H(+)</text>
        <dbReference type="Rhea" id="RHEA:17989"/>
        <dbReference type="Rhea" id="RHEA-COMP:9863"/>
        <dbReference type="Rhea" id="RHEA-COMP:11604"/>
        <dbReference type="ChEBI" id="CHEBI:15378"/>
        <dbReference type="ChEBI" id="CHEBI:29999"/>
        <dbReference type="ChEBI" id="CHEBI:30616"/>
        <dbReference type="ChEBI" id="CHEBI:83421"/>
        <dbReference type="ChEBI" id="CHEBI:456216"/>
        <dbReference type="EC" id="2.7.11.1"/>
    </reaction>
</comment>
<evidence type="ECO:0000256" key="2">
    <source>
        <dbReference type="ARBA" id="ARBA00012513"/>
    </source>
</evidence>
<evidence type="ECO:0000256" key="15">
    <source>
        <dbReference type="PROSITE-ProRule" id="PRU10141"/>
    </source>
</evidence>
<dbReference type="SUPFAM" id="SSF56112">
    <property type="entry name" value="Protein kinase-like (PK-like)"/>
    <property type="match status" value="1"/>
</dbReference>
<dbReference type="GO" id="GO:0004674">
    <property type="term" value="F:protein serine/threonine kinase activity"/>
    <property type="evidence" value="ECO:0007669"/>
    <property type="project" value="UniProtKB-KW"/>
</dbReference>
<name>A0AAE1N0J6_9FABA</name>
<evidence type="ECO:0000256" key="16">
    <source>
        <dbReference type="SAM" id="Phobius"/>
    </source>
</evidence>
<dbReference type="PANTHER" id="PTHR27009">
    <property type="entry name" value="RUST RESISTANCE KINASE LR10-RELATED"/>
    <property type="match status" value="1"/>
</dbReference>
<evidence type="ECO:0000256" key="14">
    <source>
        <dbReference type="ARBA" id="ARBA00048679"/>
    </source>
</evidence>
<keyword evidence="11 16" id="KW-0472">Membrane</keyword>
<keyword evidence="10 16" id="KW-1133">Transmembrane helix</keyword>
<feature type="chain" id="PRO_5042159841" description="non-specific serine/threonine protein kinase" evidence="17">
    <location>
        <begin position="22"/>
        <end position="642"/>
    </location>
</feature>
<keyword evidence="12" id="KW-0325">Glycoprotein</keyword>
<dbReference type="PROSITE" id="PS00107">
    <property type="entry name" value="PROTEIN_KINASE_ATP"/>
    <property type="match status" value="1"/>
</dbReference>
<evidence type="ECO:0000256" key="6">
    <source>
        <dbReference type="ARBA" id="ARBA00022729"/>
    </source>
</evidence>
<keyword evidence="5 16" id="KW-0812">Transmembrane</keyword>
<keyword evidence="3" id="KW-0723">Serine/threonine-protein kinase</keyword>
<comment type="subcellular location">
    <subcellularLocation>
        <location evidence="1">Membrane</location>
        <topology evidence="1">Single-pass type I membrane protein</topology>
    </subcellularLocation>
</comment>
<evidence type="ECO:0000313" key="19">
    <source>
        <dbReference type="EMBL" id="KAK4280783.1"/>
    </source>
</evidence>
<evidence type="ECO:0000256" key="12">
    <source>
        <dbReference type="ARBA" id="ARBA00023180"/>
    </source>
</evidence>
<dbReference type="Pfam" id="PF13947">
    <property type="entry name" value="GUB_WAK_bind"/>
    <property type="match status" value="1"/>
</dbReference>
<dbReference type="PROSITE" id="PS00108">
    <property type="entry name" value="PROTEIN_KINASE_ST"/>
    <property type="match status" value="1"/>
</dbReference>
<sequence length="642" mass="71235">MMKLASFSLPLFFFFIHIASAANSISSSSVCPTNSCADGLQIRYPFWLSQGSLPDQYCGYQVFGLICGDSYPIFSILGLYYIVTDIDYDNHTLHLVDYDTFNQTCPRALHSVPLGSLPLSHSPLNLNLRFYYNCSSHPSGATPIRCLTSGMNESFGFVEGNEIRGFDWSKNCGEIVTVTVMKDRVTSEGLMNEYKEAMNEGFVLDWQTAQSCVECEASDGLCGYSNTKKEVLCFCNDGSVQSNSCSGKHRAHLPKLIIGLIAAGVGALLMCIIIFFTRRKISLIISTDYWKTKKKDENIESFIRNNGPLPIKRYTFSEIKKMTNSFEVKLGEGGYGNVFKGNIANNYPVAVKVLNASKGNDGEFINEVVSISRTSHVNIVTLLGFCLEGSKKALIYELMPNSSLEKFICQKDLGPNYPPLSWEKLLQIAEGIAKGLEYLHSGCGTRILHFDIKPSNILLDKNFCPKISDFGLAKLCSKTHSIVSMLDARGTFGYIAPEVWNRNFGGVSYKSDVYSYGMLILEMVGGKQNIESEISDSSDVYLPHLLYKQIELGKNIAEDDDMSREESEIAKKMTIVGLWCIQPMPSDRPPMNRVIEMLEGSLEQLSIPSKPCMFPPIIPTNGEEICATNGVLSLSADYQCGR</sequence>
<keyword evidence="9 15" id="KW-0067">ATP-binding</keyword>
<dbReference type="InterPro" id="IPR001245">
    <property type="entry name" value="Ser-Thr/Tyr_kinase_cat_dom"/>
</dbReference>
<dbReference type="EC" id="2.7.11.1" evidence="2"/>
<dbReference type="Pfam" id="PF07714">
    <property type="entry name" value="PK_Tyr_Ser-Thr"/>
    <property type="match status" value="1"/>
</dbReference>
<feature type="binding site" evidence="15">
    <location>
        <position position="352"/>
    </location>
    <ligand>
        <name>ATP</name>
        <dbReference type="ChEBI" id="CHEBI:30616"/>
    </ligand>
</feature>
<comment type="caution">
    <text evidence="19">The sequence shown here is derived from an EMBL/GenBank/DDBJ whole genome shotgun (WGS) entry which is preliminary data.</text>
</comment>
<evidence type="ECO:0000313" key="20">
    <source>
        <dbReference type="Proteomes" id="UP001293593"/>
    </source>
</evidence>
<feature type="domain" description="Protein kinase" evidence="18">
    <location>
        <begin position="324"/>
        <end position="602"/>
    </location>
</feature>
<evidence type="ECO:0000256" key="5">
    <source>
        <dbReference type="ARBA" id="ARBA00022692"/>
    </source>
</evidence>
<dbReference type="FunFam" id="1.10.510.10:FF:000590">
    <property type="entry name" value="PR5-like receptor kinase"/>
    <property type="match status" value="1"/>
</dbReference>
<dbReference type="GO" id="GO:0005524">
    <property type="term" value="F:ATP binding"/>
    <property type="evidence" value="ECO:0007669"/>
    <property type="project" value="UniProtKB-UniRule"/>
</dbReference>
<dbReference type="InterPro" id="IPR045874">
    <property type="entry name" value="LRK10/LRL21-25-like"/>
</dbReference>
<feature type="signal peptide" evidence="17">
    <location>
        <begin position="1"/>
        <end position="21"/>
    </location>
</feature>
<dbReference type="Pfam" id="PF14380">
    <property type="entry name" value="WAK_assoc"/>
    <property type="match status" value="1"/>
</dbReference>
<proteinExistence type="predicted"/>
<evidence type="ECO:0000256" key="9">
    <source>
        <dbReference type="ARBA" id="ARBA00022840"/>
    </source>
</evidence>
<evidence type="ECO:0000256" key="3">
    <source>
        <dbReference type="ARBA" id="ARBA00022527"/>
    </source>
</evidence>
<keyword evidence="20" id="KW-1185">Reference proteome</keyword>
<evidence type="ECO:0000256" key="10">
    <source>
        <dbReference type="ARBA" id="ARBA00022989"/>
    </source>
</evidence>
<dbReference type="GO" id="GO:0016020">
    <property type="term" value="C:membrane"/>
    <property type="evidence" value="ECO:0007669"/>
    <property type="project" value="UniProtKB-SubCell"/>
</dbReference>
<evidence type="ECO:0000256" key="11">
    <source>
        <dbReference type="ARBA" id="ARBA00023136"/>
    </source>
</evidence>
<feature type="transmembrane region" description="Helical" evidence="16">
    <location>
        <begin position="256"/>
        <end position="276"/>
    </location>
</feature>
<keyword evidence="8" id="KW-0418">Kinase</keyword>
<dbReference type="Gene3D" id="3.30.200.20">
    <property type="entry name" value="Phosphorylase Kinase, domain 1"/>
    <property type="match status" value="1"/>
</dbReference>
<dbReference type="InterPro" id="IPR000719">
    <property type="entry name" value="Prot_kinase_dom"/>
</dbReference>
<accession>A0AAE1N0J6</accession>
<dbReference type="GO" id="GO:0030247">
    <property type="term" value="F:polysaccharide binding"/>
    <property type="evidence" value="ECO:0007669"/>
    <property type="project" value="InterPro"/>
</dbReference>
<dbReference type="InterPro" id="IPR017441">
    <property type="entry name" value="Protein_kinase_ATP_BS"/>
</dbReference>
<dbReference type="Proteomes" id="UP001293593">
    <property type="component" value="Unassembled WGS sequence"/>
</dbReference>
<organism evidence="19 20">
    <name type="scientific">Acacia crassicarpa</name>
    <name type="common">northern wattle</name>
    <dbReference type="NCBI Taxonomy" id="499986"/>
    <lineage>
        <taxon>Eukaryota</taxon>
        <taxon>Viridiplantae</taxon>
        <taxon>Streptophyta</taxon>
        <taxon>Embryophyta</taxon>
        <taxon>Tracheophyta</taxon>
        <taxon>Spermatophyta</taxon>
        <taxon>Magnoliopsida</taxon>
        <taxon>eudicotyledons</taxon>
        <taxon>Gunneridae</taxon>
        <taxon>Pentapetalae</taxon>
        <taxon>rosids</taxon>
        <taxon>fabids</taxon>
        <taxon>Fabales</taxon>
        <taxon>Fabaceae</taxon>
        <taxon>Caesalpinioideae</taxon>
        <taxon>mimosoid clade</taxon>
        <taxon>Acacieae</taxon>
        <taxon>Acacia</taxon>
    </lineage>
</organism>
<protein>
    <recommendedName>
        <fullName evidence="2">non-specific serine/threonine protein kinase</fullName>
        <ecNumber evidence="2">2.7.11.1</ecNumber>
    </recommendedName>
</protein>
<dbReference type="InterPro" id="IPR025287">
    <property type="entry name" value="WAK_GUB"/>
</dbReference>
<dbReference type="InterPro" id="IPR032872">
    <property type="entry name" value="WAK_assoc_C"/>
</dbReference>
<evidence type="ECO:0000256" key="7">
    <source>
        <dbReference type="ARBA" id="ARBA00022741"/>
    </source>
</evidence>
<evidence type="ECO:0000256" key="1">
    <source>
        <dbReference type="ARBA" id="ARBA00004479"/>
    </source>
</evidence>
<evidence type="ECO:0000256" key="13">
    <source>
        <dbReference type="ARBA" id="ARBA00047899"/>
    </source>
</evidence>
<keyword evidence="4" id="KW-0808">Transferase</keyword>
<reference evidence="19" key="1">
    <citation type="submission" date="2023-10" db="EMBL/GenBank/DDBJ databases">
        <title>Chromosome-level genome of the transformable northern wattle, Acacia crassicarpa.</title>
        <authorList>
            <person name="Massaro I."/>
            <person name="Sinha N.R."/>
            <person name="Poethig S."/>
            <person name="Leichty A.R."/>
        </authorList>
    </citation>
    <scope>NUCLEOTIDE SEQUENCE</scope>
    <source>
        <strain evidence="19">Acra3RX</strain>
        <tissue evidence="19">Leaf</tissue>
    </source>
</reference>
<keyword evidence="6 17" id="KW-0732">Signal</keyword>
<evidence type="ECO:0000259" key="18">
    <source>
        <dbReference type="PROSITE" id="PS50011"/>
    </source>
</evidence>
<dbReference type="InterPro" id="IPR011009">
    <property type="entry name" value="Kinase-like_dom_sf"/>
</dbReference>
<evidence type="ECO:0000256" key="8">
    <source>
        <dbReference type="ARBA" id="ARBA00022777"/>
    </source>
</evidence>
<dbReference type="InterPro" id="IPR008271">
    <property type="entry name" value="Ser/Thr_kinase_AS"/>
</dbReference>
<evidence type="ECO:0000256" key="4">
    <source>
        <dbReference type="ARBA" id="ARBA00022679"/>
    </source>
</evidence>
<dbReference type="AlphaFoldDB" id="A0AAE1N0J6"/>
<evidence type="ECO:0000256" key="17">
    <source>
        <dbReference type="SAM" id="SignalP"/>
    </source>
</evidence>